<proteinExistence type="predicted"/>
<evidence type="ECO:0000313" key="1">
    <source>
        <dbReference type="EMBL" id="EDP17255.1"/>
    </source>
</evidence>
<dbReference type="Proteomes" id="UP000005396">
    <property type="component" value="Unassembled WGS sequence"/>
</dbReference>
<comment type="caution">
    <text evidence="1">The sequence shown here is derived from an EMBL/GenBank/DDBJ whole genome shotgun (WGS) entry which is preliminary data.</text>
</comment>
<name>A8RP00_ENTBW</name>
<reference evidence="1 2" key="2">
    <citation type="submission" date="2007-09" db="EMBL/GenBank/DDBJ databases">
        <title>Draft genome sequence of Clostridium bolteae (ATCC BAA-613).</title>
        <authorList>
            <person name="Sudarsanam P."/>
            <person name="Ley R."/>
            <person name="Guruge J."/>
            <person name="Turnbaugh P.J."/>
            <person name="Mahowald M."/>
            <person name="Liep D."/>
            <person name="Gordon J."/>
        </authorList>
    </citation>
    <scope>NUCLEOTIDE SEQUENCE [LARGE SCALE GENOMIC DNA]</scope>
    <source>
        <strain evidence="2">ATCC BAA-613 / DSM 15670 / CCUG 46953 / JCM 12243 / WAL 16351</strain>
    </source>
</reference>
<protein>
    <submittedName>
        <fullName evidence="1">Uncharacterized protein</fullName>
    </submittedName>
</protein>
<organism evidence="1 2">
    <name type="scientific">Enterocloster bolteae (strain ATCC BAA-613 / DSM 15670 / CCUG 46953 / JCM 12243 / WAL 16351)</name>
    <name type="common">Clostridium bolteae</name>
    <dbReference type="NCBI Taxonomy" id="411902"/>
    <lineage>
        <taxon>Bacteria</taxon>
        <taxon>Bacillati</taxon>
        <taxon>Bacillota</taxon>
        <taxon>Clostridia</taxon>
        <taxon>Lachnospirales</taxon>
        <taxon>Lachnospiraceae</taxon>
        <taxon>Enterocloster</taxon>
    </lineage>
</organism>
<gene>
    <name evidence="1" type="ORF">CLOBOL_02327</name>
</gene>
<dbReference type="AlphaFoldDB" id="A8RP00"/>
<dbReference type="PaxDb" id="411902-CLOBOL_02327"/>
<dbReference type="HOGENOM" id="CLU_3355384_0_0_9"/>
<reference evidence="1 2" key="1">
    <citation type="submission" date="2007-08" db="EMBL/GenBank/DDBJ databases">
        <authorList>
            <person name="Fulton L."/>
            <person name="Clifton S."/>
            <person name="Fulton B."/>
            <person name="Xu J."/>
            <person name="Minx P."/>
            <person name="Pepin K.H."/>
            <person name="Johnson M."/>
            <person name="Thiruvilangam P."/>
            <person name="Bhonagiri V."/>
            <person name="Nash W.E."/>
            <person name="Mardis E.R."/>
            <person name="Wilson R.K."/>
        </authorList>
    </citation>
    <scope>NUCLEOTIDE SEQUENCE [LARGE SCALE GENOMIC DNA]</scope>
    <source>
        <strain evidence="2">ATCC BAA-613 / DSM 15670 / CCUG 46953 / JCM 12243 / WAL 16351</strain>
    </source>
</reference>
<dbReference type="EMBL" id="ABCC02000023">
    <property type="protein sequence ID" value="EDP17255.1"/>
    <property type="molecule type" value="Genomic_DNA"/>
</dbReference>
<sequence>MKNGDSYVHHFSTLSTLSTAKSVQNRAYFLLAVDVL</sequence>
<accession>A8RP00</accession>
<evidence type="ECO:0000313" key="2">
    <source>
        <dbReference type="Proteomes" id="UP000005396"/>
    </source>
</evidence>